<evidence type="ECO:0000313" key="4">
    <source>
        <dbReference type="EMBL" id="MCP8352263.1"/>
    </source>
</evidence>
<protein>
    <submittedName>
        <fullName evidence="4">ParB/RepB/Spo0J family partition protein</fullName>
    </submittedName>
</protein>
<dbReference type="Gene3D" id="3.90.1530.30">
    <property type="match status" value="1"/>
</dbReference>
<dbReference type="RefSeq" id="WP_258569369.1">
    <property type="nucleotide sequence ID" value="NZ_JAKUDN010000002.1"/>
</dbReference>
<dbReference type="NCBIfam" id="TIGR00180">
    <property type="entry name" value="parB_part"/>
    <property type="match status" value="1"/>
</dbReference>
<evidence type="ECO:0000313" key="5">
    <source>
        <dbReference type="Proteomes" id="UP001320768"/>
    </source>
</evidence>
<comment type="caution">
    <text evidence="4">The sequence shown here is derived from an EMBL/GenBank/DDBJ whole genome shotgun (WGS) entry which is preliminary data.</text>
</comment>
<comment type="similarity">
    <text evidence="1">Belongs to the ParB family.</text>
</comment>
<dbReference type="PANTHER" id="PTHR33375">
    <property type="entry name" value="CHROMOSOME-PARTITIONING PROTEIN PARB-RELATED"/>
    <property type="match status" value="1"/>
</dbReference>
<dbReference type="CDD" id="cd16393">
    <property type="entry name" value="SPO0J_N"/>
    <property type="match status" value="1"/>
</dbReference>
<dbReference type="Gene3D" id="1.10.10.2830">
    <property type="match status" value="1"/>
</dbReference>
<dbReference type="Proteomes" id="UP001320768">
    <property type="component" value="Unassembled WGS sequence"/>
</dbReference>
<dbReference type="Pfam" id="PF17762">
    <property type="entry name" value="HTH_ParB"/>
    <property type="match status" value="1"/>
</dbReference>
<feature type="domain" description="ParB-like N-terminal" evidence="3">
    <location>
        <begin position="35"/>
        <end position="124"/>
    </location>
</feature>
<dbReference type="Pfam" id="PF02195">
    <property type="entry name" value="ParB_N"/>
    <property type="match status" value="1"/>
</dbReference>
<dbReference type="EMBL" id="JAKUDN010000002">
    <property type="protein sequence ID" value="MCP8352263.1"/>
    <property type="molecule type" value="Genomic_DNA"/>
</dbReference>
<dbReference type="InterPro" id="IPR004437">
    <property type="entry name" value="ParB/RepB/Spo0J"/>
</dbReference>
<dbReference type="PANTHER" id="PTHR33375:SF1">
    <property type="entry name" value="CHROMOSOME-PARTITIONING PROTEIN PARB-RELATED"/>
    <property type="match status" value="1"/>
</dbReference>
<dbReference type="SUPFAM" id="SSF109709">
    <property type="entry name" value="KorB DNA-binding domain-like"/>
    <property type="match status" value="1"/>
</dbReference>
<dbReference type="InterPro" id="IPR050336">
    <property type="entry name" value="Chromosome_partition/occlusion"/>
</dbReference>
<dbReference type="SUPFAM" id="SSF110849">
    <property type="entry name" value="ParB/Sulfiredoxin"/>
    <property type="match status" value="1"/>
</dbReference>
<sequence length="291" mass="32585">MKKPKRRLGRALSDMGVQALLSDAQADLQPNEQIKHIDLAKISPNKNQPRKTFKPEPLSELAESVKSHGVLQPIIVTPKAEGYEIIAGERRYRACIQAGLNTIPTIIKNLDELAAESIAIIENIQREALNPIDQAFAYARLIDNHQLSHDDVAKKVNKSRSAISNSLRLIKLHPEAKQALKDGLIDMGHGRTLLGAPYEKQPQLTLTIIKRQLSVRQVEQLIKQLNQPKPQRSPKDNHWIANTLKQLNLKARIRGSHEKGAITLQYDSPESLEKILSALTSQQHLQNKESA</sequence>
<evidence type="ECO:0000259" key="3">
    <source>
        <dbReference type="SMART" id="SM00470"/>
    </source>
</evidence>
<keyword evidence="2" id="KW-0159">Chromosome partition</keyword>
<organism evidence="4 5">
    <name type="scientific">Candidatus Synchoanobacter obligatus</name>
    <dbReference type="NCBI Taxonomy" id="2919597"/>
    <lineage>
        <taxon>Bacteria</taxon>
        <taxon>Pseudomonadati</taxon>
        <taxon>Pseudomonadota</taxon>
        <taxon>Gammaproteobacteria</taxon>
        <taxon>Candidatus Comchoanobacterales</taxon>
        <taxon>Candidatus Comchoanobacteraceae</taxon>
        <taxon>Candidatus Synchoanobacter</taxon>
    </lineage>
</organism>
<dbReference type="InterPro" id="IPR003115">
    <property type="entry name" value="ParB_N"/>
</dbReference>
<name>A0ABT1L5W8_9GAMM</name>
<accession>A0ABT1L5W8</accession>
<gene>
    <name evidence="4" type="ORF">MKS91_03045</name>
</gene>
<dbReference type="InterPro" id="IPR036086">
    <property type="entry name" value="ParB/Sulfiredoxin_sf"/>
</dbReference>
<keyword evidence="5" id="KW-1185">Reference proteome</keyword>
<evidence type="ECO:0000256" key="1">
    <source>
        <dbReference type="ARBA" id="ARBA00006295"/>
    </source>
</evidence>
<dbReference type="InterPro" id="IPR041468">
    <property type="entry name" value="HTH_ParB/Spo0J"/>
</dbReference>
<evidence type="ECO:0000256" key="2">
    <source>
        <dbReference type="ARBA" id="ARBA00022829"/>
    </source>
</evidence>
<reference evidence="4 5" key="1">
    <citation type="journal article" date="2022" name="Nat. Microbiol.">
        <title>The microbiome of a bacterivorous marine choanoflagellate contains a resource-demanding obligate bacterial associate.</title>
        <authorList>
            <person name="Needham D.M."/>
            <person name="Poirier C."/>
            <person name="Bachy C."/>
            <person name="George E.E."/>
            <person name="Wilken S."/>
            <person name="Yung C.C.M."/>
            <person name="Limardo A.J."/>
            <person name="Morando M."/>
            <person name="Sudek L."/>
            <person name="Malmstrom R.R."/>
            <person name="Keeling P.J."/>
            <person name="Santoro A.E."/>
            <person name="Worden A.Z."/>
        </authorList>
    </citation>
    <scope>NUCLEOTIDE SEQUENCE [LARGE SCALE GENOMIC DNA]</scope>
    <source>
        <strain evidence="4 5">Comchoano-2</strain>
    </source>
</reference>
<proteinExistence type="inferred from homology"/>
<dbReference type="SMART" id="SM00470">
    <property type="entry name" value="ParB"/>
    <property type="match status" value="1"/>
</dbReference>